<organism evidence="5 6">
    <name type="scientific">Cricetulus griseus</name>
    <name type="common">Chinese hamster</name>
    <name type="synonym">Cricetulus barabensis griseus</name>
    <dbReference type="NCBI Taxonomy" id="10029"/>
    <lineage>
        <taxon>Eukaryota</taxon>
        <taxon>Metazoa</taxon>
        <taxon>Chordata</taxon>
        <taxon>Craniata</taxon>
        <taxon>Vertebrata</taxon>
        <taxon>Euteleostomi</taxon>
        <taxon>Mammalia</taxon>
        <taxon>Eutheria</taxon>
        <taxon>Euarchontoglires</taxon>
        <taxon>Glires</taxon>
        <taxon>Rodentia</taxon>
        <taxon>Myomorpha</taxon>
        <taxon>Muroidea</taxon>
        <taxon>Cricetidae</taxon>
        <taxon>Cricetinae</taxon>
        <taxon>Cricetulus</taxon>
    </lineage>
</organism>
<reference evidence="5" key="2">
    <citation type="journal article" date="2020" name="Biotechnol. Bioeng.">
        <title>Chromosome-scale scaffolds for the Chinese hamster reference genome assembly to facilitate the study of the CHO epigenome.</title>
        <authorList>
            <person name="Hilliard W."/>
            <person name="MacDonald M."/>
            <person name="Lee K.H."/>
        </authorList>
    </citation>
    <scope>NUCLEOTIDE SEQUENCE [LARGE SCALE GENOMIC DNA]</scope>
    <source>
        <strain evidence="5">17A/GY</strain>
    </source>
</reference>
<dbReference type="PROSITE" id="PS50864">
    <property type="entry name" value="SAND"/>
    <property type="match status" value="1"/>
</dbReference>
<dbReference type="PANTHER" id="PTHR46386:SF7">
    <property type="entry name" value="SP110 NUCLEAR BODY PROTEIN"/>
    <property type="match status" value="1"/>
</dbReference>
<dbReference type="Pfam" id="PF03172">
    <property type="entry name" value="HSR"/>
    <property type="match status" value="1"/>
</dbReference>
<feature type="compositionally biased region" description="Pro residues" evidence="2">
    <location>
        <begin position="153"/>
        <end position="162"/>
    </location>
</feature>
<name>A0A9J7F8J1_CRIGR</name>
<feature type="compositionally biased region" description="Basic residues" evidence="2">
    <location>
        <begin position="288"/>
        <end position="310"/>
    </location>
</feature>
<evidence type="ECO:0000259" key="3">
    <source>
        <dbReference type="PROSITE" id="PS50864"/>
    </source>
</evidence>
<sequence length="489" mass="53968">MISGLGNLGDSPASRMLTVTNALKEALLQHFIYTKLDIAYAINKPFPFFEALRDNSFITEKMYKESLQACQNLVPLSKVVHNVLTSLERTFQPSLLMILFSQVNLREYPSLAAIFRSFKNVRTAYEENKRTAHTLPKAPTDPAEGHSFRTLLPLPPPEPSPPSHLSSAPRVCEPREASHQITEILDEQPSPSHTAVPPPGFIREGKTTAESSRDPPRNDKDDSTETPPSPSGSIPVIQDNLTSKAEEEEDSGGQPPGSPGSVQAVKDESPAPNDLELPQEAPSTPANKKAKKKKRCIWSTPKRRHQKKRPPQGVASPGLGVQEKLKVVGQRTPRKGDSTRTLKMVTRSQMAKTKRAQTSRSQEVINGASKTNGIRRPQRMPSLLPKTTQGKSNDDTADFLSPILPVTCGKVKGILFKEKMKQGPSGKCIQNEAGDLLTPREFLIKGGKARSKDWKKTIWCKGKTLRFLEQKGLLLCTSNSNLKKRVTSR</sequence>
<gene>
    <name evidence="6" type="primary">LOC100751025</name>
</gene>
<reference evidence="6" key="3">
    <citation type="submission" date="2025-08" db="UniProtKB">
        <authorList>
            <consortium name="RefSeq"/>
        </authorList>
    </citation>
    <scope>IDENTIFICATION</scope>
    <source>
        <strain evidence="6">17A/GY</strain>
        <tissue evidence="6">Liver</tissue>
    </source>
</reference>
<keyword evidence="1" id="KW-0597">Phosphoprotein</keyword>
<dbReference type="Proteomes" id="UP001108280">
    <property type="component" value="Chromosome 2"/>
</dbReference>
<proteinExistence type="predicted"/>
<dbReference type="GO" id="GO:0005634">
    <property type="term" value="C:nucleus"/>
    <property type="evidence" value="ECO:0007669"/>
    <property type="project" value="InterPro"/>
</dbReference>
<dbReference type="SMART" id="SM00258">
    <property type="entry name" value="SAND"/>
    <property type="match status" value="1"/>
</dbReference>
<evidence type="ECO:0000256" key="1">
    <source>
        <dbReference type="ARBA" id="ARBA00022553"/>
    </source>
</evidence>
<dbReference type="SUPFAM" id="SSF63763">
    <property type="entry name" value="SAND domain-like"/>
    <property type="match status" value="1"/>
</dbReference>
<keyword evidence="5" id="KW-1185">Reference proteome</keyword>
<feature type="region of interest" description="Disordered" evidence="2">
    <location>
        <begin position="372"/>
        <end position="396"/>
    </location>
</feature>
<dbReference type="OrthoDB" id="1870062at2759"/>
<dbReference type="AlphaFoldDB" id="A0A9J7F8J1"/>
<dbReference type="PROSITE" id="PS51414">
    <property type="entry name" value="HSR"/>
    <property type="match status" value="1"/>
</dbReference>
<evidence type="ECO:0000313" key="5">
    <source>
        <dbReference type="Proteomes" id="UP001108280"/>
    </source>
</evidence>
<evidence type="ECO:0000259" key="4">
    <source>
        <dbReference type="PROSITE" id="PS51414"/>
    </source>
</evidence>
<protein>
    <submittedName>
        <fullName evidence="6">Sp110 nuclear body protein isoform X4</fullName>
    </submittedName>
</protein>
<dbReference type="GeneID" id="100751025"/>
<dbReference type="InterPro" id="IPR043563">
    <property type="entry name" value="Sp110/Sp140/Sp140L-like"/>
</dbReference>
<evidence type="ECO:0000313" key="6">
    <source>
        <dbReference type="RefSeq" id="XP_027253221.1"/>
    </source>
</evidence>
<feature type="compositionally biased region" description="Basic and acidic residues" evidence="2">
    <location>
        <begin position="203"/>
        <end position="223"/>
    </location>
</feature>
<feature type="domain" description="SAND" evidence="3">
    <location>
        <begin position="394"/>
        <end position="475"/>
    </location>
</feature>
<dbReference type="KEGG" id="cge:100751025"/>
<dbReference type="InterPro" id="IPR010919">
    <property type="entry name" value="SAND-like_dom_sf"/>
</dbReference>
<accession>A0A9J7F8J1</accession>
<feature type="domain" description="HSR" evidence="4">
    <location>
        <begin position="7"/>
        <end position="123"/>
    </location>
</feature>
<dbReference type="GO" id="GO:0003677">
    <property type="term" value="F:DNA binding"/>
    <property type="evidence" value="ECO:0007669"/>
    <property type="project" value="InterPro"/>
</dbReference>
<dbReference type="RefSeq" id="XP_027253221.1">
    <property type="nucleotide sequence ID" value="XM_027397420.2"/>
</dbReference>
<evidence type="ECO:0000256" key="2">
    <source>
        <dbReference type="SAM" id="MobiDB-lite"/>
    </source>
</evidence>
<feature type="region of interest" description="Disordered" evidence="2">
    <location>
        <begin position="129"/>
        <end position="340"/>
    </location>
</feature>
<reference evidence="5" key="1">
    <citation type="journal article" date="2018" name="Biotechnol. Bioeng.">
        <title>A reference genome of the Chinese hamster based on a hybrid assembly strategy.</title>
        <authorList>
            <person name="Rupp O."/>
            <person name="MacDonald M.L."/>
            <person name="Li S."/>
            <person name="Dhiman H."/>
            <person name="Polson S."/>
            <person name="Griep S."/>
            <person name="Heffner K."/>
            <person name="Hernandez I."/>
            <person name="Brinkrolf K."/>
            <person name="Jadhav V."/>
            <person name="Samoudi M."/>
            <person name="Hao H."/>
            <person name="Kingham B."/>
            <person name="Goesmann A."/>
            <person name="Betenbaugh M.J."/>
            <person name="Lewis N.E."/>
            <person name="Borth N."/>
            <person name="Lee K.H."/>
        </authorList>
    </citation>
    <scope>NUCLEOTIDE SEQUENCE [LARGE SCALE GENOMIC DNA]</scope>
    <source>
        <strain evidence="5">17A/GY</strain>
    </source>
</reference>
<dbReference type="PANTHER" id="PTHR46386">
    <property type="entry name" value="NUCLEAR BODY PROTEIN SP140"/>
    <property type="match status" value="1"/>
</dbReference>
<dbReference type="InterPro" id="IPR004865">
    <property type="entry name" value="HSR_dom"/>
</dbReference>
<dbReference type="GO" id="GO:0000981">
    <property type="term" value="F:DNA-binding transcription factor activity, RNA polymerase II-specific"/>
    <property type="evidence" value="ECO:0007669"/>
    <property type="project" value="TreeGrafter"/>
</dbReference>
<dbReference type="Pfam" id="PF01342">
    <property type="entry name" value="SAND"/>
    <property type="match status" value="1"/>
</dbReference>
<dbReference type="InterPro" id="IPR000770">
    <property type="entry name" value="SAND_dom"/>
</dbReference>
<dbReference type="Gene3D" id="3.10.390.10">
    <property type="entry name" value="SAND domain-like"/>
    <property type="match status" value="1"/>
</dbReference>